<gene>
    <name evidence="2" type="ORF">SAMN05421541_104140</name>
</gene>
<dbReference type="GO" id="GO:0003677">
    <property type="term" value="F:DNA binding"/>
    <property type="evidence" value="ECO:0007669"/>
    <property type="project" value="UniProtKB-KW"/>
</dbReference>
<dbReference type="GO" id="GO:0003700">
    <property type="term" value="F:DNA-binding transcription factor activity"/>
    <property type="evidence" value="ECO:0007669"/>
    <property type="project" value="InterPro"/>
</dbReference>
<dbReference type="PANTHER" id="PTHR33164:SF43">
    <property type="entry name" value="HTH-TYPE TRANSCRIPTIONAL REPRESSOR YETL"/>
    <property type="match status" value="1"/>
</dbReference>
<dbReference type="Proteomes" id="UP000199645">
    <property type="component" value="Unassembled WGS sequence"/>
</dbReference>
<dbReference type="STRING" id="35752.SAMN05421541_104140"/>
<dbReference type="AlphaFoldDB" id="A0A1I2E266"/>
<dbReference type="Gene3D" id="1.10.10.10">
    <property type="entry name" value="Winged helix-like DNA-binding domain superfamily/Winged helix DNA-binding domain"/>
    <property type="match status" value="1"/>
</dbReference>
<evidence type="ECO:0000313" key="2">
    <source>
        <dbReference type="EMBL" id="SFE86935.1"/>
    </source>
</evidence>
<dbReference type="EMBL" id="FONV01000004">
    <property type="protein sequence ID" value="SFE86935.1"/>
    <property type="molecule type" value="Genomic_DNA"/>
</dbReference>
<protein>
    <submittedName>
        <fullName evidence="2">DNA-binding transcriptional regulator, MarR family</fullName>
    </submittedName>
</protein>
<dbReference type="PRINTS" id="PR00598">
    <property type="entry name" value="HTHMARR"/>
</dbReference>
<dbReference type="Pfam" id="PF12802">
    <property type="entry name" value="MarR_2"/>
    <property type="match status" value="1"/>
</dbReference>
<name>A0A1I2E266_9ACTN</name>
<dbReference type="InterPro" id="IPR039422">
    <property type="entry name" value="MarR/SlyA-like"/>
</dbReference>
<evidence type="ECO:0000313" key="3">
    <source>
        <dbReference type="Proteomes" id="UP000199645"/>
    </source>
</evidence>
<dbReference type="InterPro" id="IPR000835">
    <property type="entry name" value="HTH_MarR-typ"/>
</dbReference>
<accession>A0A1I2E266</accession>
<dbReference type="SUPFAM" id="SSF46785">
    <property type="entry name" value="Winged helix' DNA-binding domain"/>
    <property type="match status" value="1"/>
</dbReference>
<reference evidence="2 3" key="1">
    <citation type="submission" date="2016-10" db="EMBL/GenBank/DDBJ databases">
        <authorList>
            <person name="de Groot N.N."/>
        </authorList>
    </citation>
    <scope>NUCLEOTIDE SEQUENCE [LARGE SCALE GENOMIC DNA]</scope>
    <source>
        <strain evidence="2 3">DSM 43019</strain>
    </source>
</reference>
<dbReference type="SMART" id="SM00347">
    <property type="entry name" value="HTH_MARR"/>
    <property type="match status" value="1"/>
</dbReference>
<organism evidence="2 3">
    <name type="scientific">Actinoplanes philippinensis</name>
    <dbReference type="NCBI Taxonomy" id="35752"/>
    <lineage>
        <taxon>Bacteria</taxon>
        <taxon>Bacillati</taxon>
        <taxon>Actinomycetota</taxon>
        <taxon>Actinomycetes</taxon>
        <taxon>Micromonosporales</taxon>
        <taxon>Micromonosporaceae</taxon>
        <taxon>Actinoplanes</taxon>
    </lineage>
</organism>
<dbReference type="GO" id="GO:0006950">
    <property type="term" value="P:response to stress"/>
    <property type="evidence" value="ECO:0007669"/>
    <property type="project" value="TreeGrafter"/>
</dbReference>
<evidence type="ECO:0000259" key="1">
    <source>
        <dbReference type="PROSITE" id="PS50995"/>
    </source>
</evidence>
<dbReference type="PANTHER" id="PTHR33164">
    <property type="entry name" value="TRANSCRIPTIONAL REGULATOR, MARR FAMILY"/>
    <property type="match status" value="1"/>
</dbReference>
<dbReference type="InterPro" id="IPR036388">
    <property type="entry name" value="WH-like_DNA-bd_sf"/>
</dbReference>
<sequence>MCMCLRYAQAGILGGVTRPDLAAMIGPLGRALLALEAPILAAHGLAMWAYAVLLSLDDEPVRTQTALAEAIGADKTRIIKILDDLTARGLIERRPDPADRRVRLLSITAEGRRLRDATRTAIQEAENTLLDRLTPAERETFLTALQKLV</sequence>
<dbReference type="PROSITE" id="PS50995">
    <property type="entry name" value="HTH_MARR_2"/>
    <property type="match status" value="1"/>
</dbReference>
<dbReference type="InterPro" id="IPR036390">
    <property type="entry name" value="WH_DNA-bd_sf"/>
</dbReference>
<keyword evidence="3" id="KW-1185">Reference proteome</keyword>
<proteinExistence type="predicted"/>
<keyword evidence="2" id="KW-0238">DNA-binding</keyword>
<feature type="domain" description="HTH marR-type" evidence="1">
    <location>
        <begin position="18"/>
        <end position="149"/>
    </location>
</feature>